<dbReference type="PANTHER" id="PTHR42749:SF1">
    <property type="entry name" value="CELL SHAPE-DETERMINING PROTEIN MREB"/>
    <property type="match status" value="1"/>
</dbReference>
<comment type="similarity">
    <text evidence="5 6">Belongs to the FtsA/MreB family.</text>
</comment>
<dbReference type="Gene3D" id="3.30.420.40">
    <property type="match status" value="3"/>
</dbReference>
<dbReference type="InterPro" id="IPR043129">
    <property type="entry name" value="ATPase_NBD"/>
</dbReference>
<dbReference type="CDD" id="cd10225">
    <property type="entry name" value="ASKHA_NBD_MreB-like"/>
    <property type="match status" value="1"/>
</dbReference>
<proteinExistence type="inferred from homology"/>
<evidence type="ECO:0000256" key="5">
    <source>
        <dbReference type="ARBA" id="ARBA00023458"/>
    </source>
</evidence>
<dbReference type="NCBIfam" id="TIGR00904">
    <property type="entry name" value="mreB"/>
    <property type="match status" value="1"/>
</dbReference>
<feature type="binding site" evidence="6">
    <location>
        <begin position="16"/>
        <end position="18"/>
    </location>
    <ligand>
        <name>ATP</name>
        <dbReference type="ChEBI" id="CHEBI:30616"/>
    </ligand>
</feature>
<dbReference type="RefSeq" id="WP_354219163.1">
    <property type="nucleotide sequence ID" value="NZ_JBEPMX010000002.1"/>
</dbReference>
<organism evidence="7 8">
    <name type="scientific">Alkalibacillus flavidus</name>
    <dbReference type="NCBI Taxonomy" id="546021"/>
    <lineage>
        <taxon>Bacteria</taxon>
        <taxon>Bacillati</taxon>
        <taxon>Bacillota</taxon>
        <taxon>Bacilli</taxon>
        <taxon>Bacillales</taxon>
        <taxon>Bacillaceae</taxon>
        <taxon>Alkalibacillus</taxon>
    </lineage>
</organism>
<dbReference type="Pfam" id="PF06723">
    <property type="entry name" value="MreB_Mbl"/>
    <property type="match status" value="1"/>
</dbReference>
<dbReference type="SUPFAM" id="SSF53067">
    <property type="entry name" value="Actin-like ATPase domain"/>
    <property type="match status" value="2"/>
</dbReference>
<dbReference type="InterPro" id="IPR056546">
    <property type="entry name" value="MreB_MamK-like"/>
</dbReference>
<comment type="caution">
    <text evidence="7">The sequence shown here is derived from an EMBL/GenBank/DDBJ whole genome shotgun (WGS) entry which is preliminary data.</text>
</comment>
<dbReference type="PANTHER" id="PTHR42749">
    <property type="entry name" value="CELL SHAPE-DETERMINING PROTEIN MREB"/>
    <property type="match status" value="1"/>
</dbReference>
<evidence type="ECO:0000256" key="1">
    <source>
        <dbReference type="ARBA" id="ARBA00022490"/>
    </source>
</evidence>
<dbReference type="Proteomes" id="UP001549167">
    <property type="component" value="Unassembled WGS sequence"/>
</dbReference>
<keyword evidence="8" id="KW-1185">Reference proteome</keyword>
<evidence type="ECO:0000313" key="8">
    <source>
        <dbReference type="Proteomes" id="UP001549167"/>
    </source>
</evidence>
<comment type="function">
    <text evidence="6">Forms membrane-associated dynamic filaments that are essential for cell shape determination. Acts by regulating cell wall synthesis and cell elongation, and thus cell shape. A feedback loop between cell geometry and MreB localization may maintain elongated cell shape by targeting cell wall growth to regions of negative cell wall curvature.</text>
</comment>
<sequence>MKSSFFNRDVAIDLGTANTLVAIKGKGIVLNEPTVVAQHHQTGDIIAVGYEAKQMIGRSSGNIDVIRPMQEGVIADFETTSTMIQYFLNRVDAKGFWTKKPSVMICVPSGVTKVEKRAVWDAGKQAGAKDVFVITEPLAAALGAGLPVWEPTGNMIVDIGGGTTEVAIVSLGGLVTSRSIRIAGDYMDDQIQSYIRKQYSLAIGSATAELLKIKLGSAKYDDNRDKMDVRDRDIVTGLPETVSVSNHDMVTALQDTVQSIADAIMDTLEASPPELSADIMERGIVLTGGGALLSGLSSVVREMTAIPVILAEDPLYCVVRGTMGAIDQFSQLKHITNDVEMNM</sequence>
<evidence type="ECO:0000256" key="3">
    <source>
        <dbReference type="ARBA" id="ARBA00022840"/>
    </source>
</evidence>
<dbReference type="EMBL" id="JBEPMX010000002">
    <property type="protein sequence ID" value="MET3682546.1"/>
    <property type="molecule type" value="Genomic_DNA"/>
</dbReference>
<evidence type="ECO:0000256" key="2">
    <source>
        <dbReference type="ARBA" id="ARBA00022741"/>
    </source>
</evidence>
<keyword evidence="1 6" id="KW-0963">Cytoplasm</keyword>
<evidence type="ECO:0000313" key="7">
    <source>
        <dbReference type="EMBL" id="MET3682546.1"/>
    </source>
</evidence>
<dbReference type="HAMAP" id="MF_02207">
    <property type="entry name" value="MreB"/>
    <property type="match status" value="1"/>
</dbReference>
<keyword evidence="3 6" id="KW-0067">ATP-binding</keyword>
<name>A0ABV2KSI6_9BACI</name>
<evidence type="ECO:0000256" key="6">
    <source>
        <dbReference type="HAMAP-Rule" id="MF_02207"/>
    </source>
</evidence>
<accession>A0ABV2KSI6</accession>
<dbReference type="PRINTS" id="PR01652">
    <property type="entry name" value="SHAPEPROTEIN"/>
</dbReference>
<evidence type="ECO:0000256" key="4">
    <source>
        <dbReference type="ARBA" id="ARBA00022960"/>
    </source>
</evidence>
<reference evidence="7 8" key="1">
    <citation type="submission" date="2024-06" db="EMBL/GenBank/DDBJ databases">
        <title>Genomic Encyclopedia of Type Strains, Phase IV (KMG-IV): sequencing the most valuable type-strain genomes for metagenomic binning, comparative biology and taxonomic classification.</title>
        <authorList>
            <person name="Goeker M."/>
        </authorList>
    </citation>
    <scope>NUCLEOTIDE SEQUENCE [LARGE SCALE GENOMIC DNA]</scope>
    <source>
        <strain evidence="7 8">DSM 23520</strain>
    </source>
</reference>
<keyword evidence="2 6" id="KW-0547">Nucleotide-binding</keyword>
<comment type="subcellular location">
    <subcellularLocation>
        <location evidence="6">Cytoplasm</location>
    </subcellularLocation>
    <text evidence="6">Membrane-associated.</text>
</comment>
<dbReference type="NCBIfam" id="NF010539">
    <property type="entry name" value="PRK13927.1"/>
    <property type="match status" value="1"/>
</dbReference>
<feature type="binding site" evidence="6">
    <location>
        <begin position="289"/>
        <end position="292"/>
    </location>
    <ligand>
        <name>ATP</name>
        <dbReference type="ChEBI" id="CHEBI:30616"/>
    </ligand>
</feature>
<feature type="binding site" evidence="6">
    <location>
        <begin position="209"/>
        <end position="212"/>
    </location>
    <ligand>
        <name>ATP</name>
        <dbReference type="ChEBI" id="CHEBI:30616"/>
    </ligand>
</feature>
<dbReference type="InterPro" id="IPR004753">
    <property type="entry name" value="MreB"/>
</dbReference>
<protein>
    <recommendedName>
        <fullName evidence="6">Cell shape-determining protein MreB</fullName>
    </recommendedName>
</protein>
<gene>
    <name evidence="6" type="primary">mreB</name>
    <name evidence="7" type="ORF">ABID56_000627</name>
</gene>
<feature type="binding site" evidence="6">
    <location>
        <begin position="161"/>
        <end position="163"/>
    </location>
    <ligand>
        <name>ATP</name>
        <dbReference type="ChEBI" id="CHEBI:30616"/>
    </ligand>
</feature>
<keyword evidence="4 6" id="KW-0133">Cell shape</keyword>
<comment type="subunit">
    <text evidence="6">Forms polymers.</text>
</comment>